<evidence type="ECO:0000256" key="1">
    <source>
        <dbReference type="SAM" id="Phobius"/>
    </source>
</evidence>
<sequence>MATQNVVCSACGFSKNPSDLARCISCGAKVEALFKGSAQTENPTALFQQEELNGQWIGIALLVQVLLTGVIIFGLPTAIRFFDFEGGNGMLLCIPVWFLGGLITARLSPGRTFAEPTIASFFVSIPSTFLLIQSQTVRTMPTFLYVITAAIGILFTLVGAYLGELLQLGPQEKRV</sequence>
<organism evidence="2 3">
    <name type="scientific">Pajaroellobacter abortibovis</name>
    <dbReference type="NCBI Taxonomy" id="1882918"/>
    <lineage>
        <taxon>Bacteria</taxon>
        <taxon>Pseudomonadati</taxon>
        <taxon>Myxococcota</taxon>
        <taxon>Polyangia</taxon>
        <taxon>Polyangiales</taxon>
        <taxon>Polyangiaceae</taxon>
    </lineage>
</organism>
<proteinExistence type="predicted"/>
<evidence type="ECO:0000313" key="2">
    <source>
        <dbReference type="EMBL" id="APR99583.1"/>
    </source>
</evidence>
<accession>A0A1L6MVL0</accession>
<dbReference type="OrthoDB" id="5514691at2"/>
<reference evidence="2 3" key="1">
    <citation type="submission" date="2016-08" db="EMBL/GenBank/DDBJ databases">
        <title>Identification and validation of antigenic proteins from Pajaroellobacter abortibovis using de-novo genome sequence assembly and reverse vaccinology.</title>
        <authorList>
            <person name="Welly B.T."/>
            <person name="Miller M.R."/>
            <person name="Stott J.L."/>
            <person name="Blanchard M.T."/>
            <person name="Islas-Trejo A.D."/>
            <person name="O'Rourke S.M."/>
            <person name="Young A.E."/>
            <person name="Medrano J.F."/>
            <person name="Van Eenennaam A.L."/>
        </authorList>
    </citation>
    <scope>NUCLEOTIDE SEQUENCE [LARGE SCALE GENOMIC DNA]</scope>
    <source>
        <strain evidence="2 3">BTF92-0548A/99-0131</strain>
    </source>
</reference>
<keyword evidence="1" id="KW-0812">Transmembrane</keyword>
<dbReference type="Proteomes" id="UP000185544">
    <property type="component" value="Chromosome"/>
</dbReference>
<feature type="transmembrane region" description="Helical" evidence="1">
    <location>
        <begin position="56"/>
        <end position="75"/>
    </location>
</feature>
<name>A0A1L6MVL0_9BACT</name>
<dbReference type="KEGG" id="pabo:BCY86_01975"/>
<keyword evidence="1" id="KW-0472">Membrane</keyword>
<feature type="transmembrane region" description="Helical" evidence="1">
    <location>
        <begin position="87"/>
        <end position="107"/>
    </location>
</feature>
<gene>
    <name evidence="2" type="ORF">BCY86_01975</name>
</gene>
<dbReference type="STRING" id="1882918.BCY86_01975"/>
<feature type="transmembrane region" description="Helical" evidence="1">
    <location>
        <begin position="113"/>
        <end position="132"/>
    </location>
</feature>
<dbReference type="EMBL" id="CP016908">
    <property type="protein sequence ID" value="APR99583.1"/>
    <property type="molecule type" value="Genomic_DNA"/>
</dbReference>
<protein>
    <submittedName>
        <fullName evidence="2">Uncharacterized protein</fullName>
    </submittedName>
</protein>
<feature type="transmembrane region" description="Helical" evidence="1">
    <location>
        <begin position="144"/>
        <end position="163"/>
    </location>
</feature>
<evidence type="ECO:0000313" key="3">
    <source>
        <dbReference type="Proteomes" id="UP000185544"/>
    </source>
</evidence>
<dbReference type="AlphaFoldDB" id="A0A1L6MVL0"/>
<dbReference type="RefSeq" id="WP_075276230.1">
    <property type="nucleotide sequence ID" value="NZ_CP016908.1"/>
</dbReference>
<keyword evidence="3" id="KW-1185">Reference proteome</keyword>
<keyword evidence="1" id="KW-1133">Transmembrane helix</keyword>